<evidence type="ECO:0000256" key="1">
    <source>
        <dbReference type="ARBA" id="ARBA00000085"/>
    </source>
</evidence>
<dbReference type="InterPro" id="IPR050482">
    <property type="entry name" value="Sensor_HK_TwoCompSys"/>
</dbReference>
<keyword evidence="9" id="KW-1185">Reference proteome</keyword>
<dbReference type="Gene3D" id="3.30.565.10">
    <property type="entry name" value="Histidine kinase-like ATPase, C-terminal domain"/>
    <property type="match status" value="1"/>
</dbReference>
<evidence type="ECO:0000256" key="4">
    <source>
        <dbReference type="ARBA" id="ARBA00022777"/>
    </source>
</evidence>
<evidence type="ECO:0000313" key="9">
    <source>
        <dbReference type="Proteomes" id="UP000460272"/>
    </source>
</evidence>
<feature type="compositionally biased region" description="Gly residues" evidence="6">
    <location>
        <begin position="22"/>
        <end position="34"/>
    </location>
</feature>
<evidence type="ECO:0000256" key="2">
    <source>
        <dbReference type="ARBA" id="ARBA00012438"/>
    </source>
</evidence>
<dbReference type="EC" id="2.7.13.3" evidence="2"/>
<dbReference type="OrthoDB" id="227596at2"/>
<dbReference type="InterPro" id="IPR003594">
    <property type="entry name" value="HATPase_dom"/>
</dbReference>
<keyword evidence="4" id="KW-0418">Kinase</keyword>
<gene>
    <name evidence="8" type="ORF">EAS64_21785</name>
</gene>
<dbReference type="GO" id="GO:0000160">
    <property type="term" value="P:phosphorelay signal transduction system"/>
    <property type="evidence" value="ECO:0007669"/>
    <property type="project" value="UniProtKB-KW"/>
</dbReference>
<protein>
    <recommendedName>
        <fullName evidence="2">histidine kinase</fullName>
        <ecNumber evidence="2">2.7.13.3</ecNumber>
    </recommendedName>
</protein>
<keyword evidence="3" id="KW-0808">Transferase</keyword>
<comment type="catalytic activity">
    <reaction evidence="1">
        <text>ATP + protein L-histidine = ADP + protein N-phospho-L-histidine.</text>
        <dbReference type="EC" id="2.7.13.3"/>
    </reaction>
</comment>
<dbReference type="GO" id="GO:0004673">
    <property type="term" value="F:protein histidine kinase activity"/>
    <property type="evidence" value="ECO:0007669"/>
    <property type="project" value="UniProtKB-EC"/>
</dbReference>
<reference evidence="8 9" key="1">
    <citation type="submission" date="2018-11" db="EMBL/GenBank/DDBJ databases">
        <title>Trebonia kvetii gen.nov., sp.nov., a novel acidophilic actinobacterium, and proposal of the new actinobacterial family Treboniaceae fam. nov.</title>
        <authorList>
            <person name="Rapoport D."/>
            <person name="Sagova-Mareckova M."/>
            <person name="Sedlacek I."/>
            <person name="Provaznik J."/>
            <person name="Kralova S."/>
            <person name="Pavlinic D."/>
            <person name="Benes V."/>
            <person name="Kopecky J."/>
        </authorList>
    </citation>
    <scope>NUCLEOTIDE SEQUENCE [LARGE SCALE GENOMIC DNA]</scope>
    <source>
        <strain evidence="8 9">15Tr583</strain>
    </source>
</reference>
<feature type="region of interest" description="Disordered" evidence="6">
    <location>
        <begin position="13"/>
        <end position="46"/>
    </location>
</feature>
<proteinExistence type="predicted"/>
<dbReference type="Pfam" id="PF02518">
    <property type="entry name" value="HATPase_c"/>
    <property type="match status" value="1"/>
</dbReference>
<dbReference type="SUPFAM" id="SSF55874">
    <property type="entry name" value="ATPase domain of HSP90 chaperone/DNA topoisomerase II/histidine kinase"/>
    <property type="match status" value="1"/>
</dbReference>
<dbReference type="CDD" id="cd16917">
    <property type="entry name" value="HATPase_UhpB-NarQ-NarX-like"/>
    <property type="match status" value="1"/>
</dbReference>
<evidence type="ECO:0000256" key="6">
    <source>
        <dbReference type="SAM" id="MobiDB-lite"/>
    </source>
</evidence>
<comment type="caution">
    <text evidence="8">The sequence shown here is derived from an EMBL/GenBank/DDBJ whole genome shotgun (WGS) entry which is preliminary data.</text>
</comment>
<evidence type="ECO:0000256" key="3">
    <source>
        <dbReference type="ARBA" id="ARBA00022679"/>
    </source>
</evidence>
<organism evidence="8 9">
    <name type="scientific">Trebonia kvetii</name>
    <dbReference type="NCBI Taxonomy" id="2480626"/>
    <lineage>
        <taxon>Bacteria</taxon>
        <taxon>Bacillati</taxon>
        <taxon>Actinomycetota</taxon>
        <taxon>Actinomycetes</taxon>
        <taxon>Streptosporangiales</taxon>
        <taxon>Treboniaceae</taxon>
        <taxon>Trebonia</taxon>
    </lineage>
</organism>
<dbReference type="InterPro" id="IPR036890">
    <property type="entry name" value="HATPase_C_sf"/>
</dbReference>
<dbReference type="PANTHER" id="PTHR24421">
    <property type="entry name" value="NITRATE/NITRITE SENSOR PROTEIN NARX-RELATED"/>
    <property type="match status" value="1"/>
</dbReference>
<feature type="domain" description="Histidine kinase/HSP90-like ATPase" evidence="7">
    <location>
        <begin position="100"/>
        <end position="194"/>
    </location>
</feature>
<name>A0A6P2BY90_9ACTN</name>
<dbReference type="Proteomes" id="UP000460272">
    <property type="component" value="Unassembled WGS sequence"/>
</dbReference>
<dbReference type="PANTHER" id="PTHR24421:SF10">
    <property type="entry name" value="NITRATE_NITRITE SENSOR PROTEIN NARQ"/>
    <property type="match status" value="1"/>
</dbReference>
<sequence length="234" mass="22542">MRRMLGVLRQQDVTPAAANGGPAPGGLGTAGVGTGDSATGGPAVGQLAADGRAVPRPAPLAPAPGLAGLDRLVRRTCGAGVRVTVQVSGAVRPAPAGVDLSAYRIIQEALTNVVRHAGTGAVCVVSLAYTDADLVIRVTDDGGLPGLAPSGVATAGTGHGIIGMRERVHLCGGTFAVGPVPEGGFQVTAVLPLPIGTAPGGAPGPGVAEIPGTIATPAAADMAGITFASHGGRG</sequence>
<dbReference type="EMBL" id="RPFW01000004">
    <property type="protein sequence ID" value="TVZ03657.1"/>
    <property type="molecule type" value="Genomic_DNA"/>
</dbReference>
<accession>A0A6P2BY90</accession>
<evidence type="ECO:0000313" key="8">
    <source>
        <dbReference type="EMBL" id="TVZ03657.1"/>
    </source>
</evidence>
<evidence type="ECO:0000259" key="7">
    <source>
        <dbReference type="Pfam" id="PF02518"/>
    </source>
</evidence>
<dbReference type="AlphaFoldDB" id="A0A6P2BY90"/>
<evidence type="ECO:0000256" key="5">
    <source>
        <dbReference type="ARBA" id="ARBA00023012"/>
    </source>
</evidence>
<keyword evidence="5" id="KW-0902">Two-component regulatory system</keyword>